<dbReference type="GO" id="GO:0008569">
    <property type="term" value="F:minus-end-directed microtubule motor activity"/>
    <property type="evidence" value="ECO:0007669"/>
    <property type="project" value="UniProtKB-ARBA"/>
</dbReference>
<feature type="compositionally biased region" description="Polar residues" evidence="13">
    <location>
        <begin position="135"/>
        <end position="146"/>
    </location>
</feature>
<dbReference type="PROSITE" id="PS50067">
    <property type="entry name" value="KINESIN_MOTOR_2"/>
    <property type="match status" value="1"/>
</dbReference>
<dbReference type="FunFam" id="3.40.850.10:FF:000065">
    <property type="entry name" value="Kinesin-like protein"/>
    <property type="match status" value="1"/>
</dbReference>
<organism evidence="15 16">
    <name type="scientific">Exophiala mesophila</name>
    <name type="common">Black yeast-like fungus</name>
    <dbReference type="NCBI Taxonomy" id="212818"/>
    <lineage>
        <taxon>Eukaryota</taxon>
        <taxon>Fungi</taxon>
        <taxon>Dikarya</taxon>
        <taxon>Ascomycota</taxon>
        <taxon>Pezizomycotina</taxon>
        <taxon>Eurotiomycetes</taxon>
        <taxon>Chaetothyriomycetidae</taxon>
        <taxon>Chaetothyriales</taxon>
        <taxon>Herpotrichiellaceae</taxon>
        <taxon>Exophiala</taxon>
    </lineage>
</organism>
<feature type="compositionally biased region" description="Low complexity" evidence="13">
    <location>
        <begin position="107"/>
        <end position="134"/>
    </location>
</feature>
<evidence type="ECO:0000256" key="1">
    <source>
        <dbReference type="ARBA" id="ARBA00004245"/>
    </source>
</evidence>
<evidence type="ECO:0000256" key="3">
    <source>
        <dbReference type="ARBA" id="ARBA00022490"/>
    </source>
</evidence>
<keyword evidence="7 12" id="KW-0175">Coiled coil</keyword>
<comment type="subcellular location">
    <subcellularLocation>
        <location evidence="1">Cytoplasm</location>
        <location evidence="1">Cytoskeleton</location>
    </subcellularLocation>
</comment>
<evidence type="ECO:0000256" key="11">
    <source>
        <dbReference type="RuleBase" id="RU000394"/>
    </source>
</evidence>
<dbReference type="GO" id="GO:0005874">
    <property type="term" value="C:microtubule"/>
    <property type="evidence" value="ECO:0007669"/>
    <property type="project" value="UniProtKB-KW"/>
</dbReference>
<keyword evidence="6 10" id="KW-0067">ATP-binding</keyword>
<feature type="compositionally biased region" description="Basic and acidic residues" evidence="13">
    <location>
        <begin position="154"/>
        <end position="163"/>
    </location>
</feature>
<dbReference type="GeneID" id="27321241"/>
<dbReference type="OMA" id="AYANMER"/>
<protein>
    <recommendedName>
        <fullName evidence="11">Kinesin-like protein</fullName>
    </recommendedName>
</protein>
<dbReference type="RefSeq" id="XP_016227355.1">
    <property type="nucleotide sequence ID" value="XM_016367837.1"/>
</dbReference>
<evidence type="ECO:0000256" key="2">
    <source>
        <dbReference type="ARBA" id="ARBA00010899"/>
    </source>
</evidence>
<dbReference type="PANTHER" id="PTHR47972:SF45">
    <property type="entry name" value="PROTEIN CLARET SEGREGATIONAL"/>
    <property type="match status" value="1"/>
</dbReference>
<name>A0A0D1Y516_EXOME</name>
<dbReference type="GO" id="GO:0007018">
    <property type="term" value="P:microtubule-based movement"/>
    <property type="evidence" value="ECO:0007669"/>
    <property type="project" value="InterPro"/>
</dbReference>
<evidence type="ECO:0000256" key="12">
    <source>
        <dbReference type="SAM" id="Coils"/>
    </source>
</evidence>
<keyword evidence="4 11" id="KW-0493">Microtubule</keyword>
<dbReference type="OrthoDB" id="3176171at2759"/>
<evidence type="ECO:0000256" key="13">
    <source>
        <dbReference type="SAM" id="MobiDB-lite"/>
    </source>
</evidence>
<dbReference type="AlphaFoldDB" id="A0A0D1Y516"/>
<dbReference type="VEuPathDB" id="FungiDB:PV10_03396"/>
<dbReference type="Proteomes" id="UP000054302">
    <property type="component" value="Unassembled WGS sequence"/>
</dbReference>
<feature type="coiled-coil region" evidence="12">
    <location>
        <begin position="527"/>
        <end position="575"/>
    </location>
</feature>
<evidence type="ECO:0000259" key="14">
    <source>
        <dbReference type="PROSITE" id="PS50067"/>
    </source>
</evidence>
<keyword evidence="9" id="KW-0206">Cytoskeleton</keyword>
<dbReference type="PANTHER" id="PTHR47972">
    <property type="entry name" value="KINESIN-LIKE PROTEIN KLP-3"/>
    <property type="match status" value="1"/>
</dbReference>
<evidence type="ECO:0000256" key="7">
    <source>
        <dbReference type="ARBA" id="ARBA00023054"/>
    </source>
</evidence>
<dbReference type="CDD" id="cd01366">
    <property type="entry name" value="KISc_C_terminal"/>
    <property type="match status" value="1"/>
</dbReference>
<evidence type="ECO:0000313" key="16">
    <source>
        <dbReference type="Proteomes" id="UP000054302"/>
    </source>
</evidence>
<evidence type="ECO:0000256" key="10">
    <source>
        <dbReference type="PROSITE-ProRule" id="PRU00283"/>
    </source>
</evidence>
<dbReference type="GO" id="GO:0090307">
    <property type="term" value="P:mitotic spindle assembly"/>
    <property type="evidence" value="ECO:0007669"/>
    <property type="project" value="UniProtKB-ARBA"/>
</dbReference>
<feature type="region of interest" description="Disordered" evidence="13">
    <location>
        <begin position="399"/>
        <end position="421"/>
    </location>
</feature>
<evidence type="ECO:0000256" key="9">
    <source>
        <dbReference type="ARBA" id="ARBA00023212"/>
    </source>
</evidence>
<evidence type="ECO:0000256" key="6">
    <source>
        <dbReference type="ARBA" id="ARBA00022840"/>
    </source>
</evidence>
<evidence type="ECO:0000313" key="15">
    <source>
        <dbReference type="EMBL" id="KIV95781.1"/>
    </source>
</evidence>
<dbReference type="InterPro" id="IPR027417">
    <property type="entry name" value="P-loop_NTPase"/>
</dbReference>
<dbReference type="PRINTS" id="PR00380">
    <property type="entry name" value="KINESINHEAVY"/>
</dbReference>
<dbReference type="InterPro" id="IPR036961">
    <property type="entry name" value="Kinesin_motor_dom_sf"/>
</dbReference>
<feature type="region of interest" description="Disordered" evidence="13">
    <location>
        <begin position="241"/>
        <end position="300"/>
    </location>
</feature>
<dbReference type="GO" id="GO:0008017">
    <property type="term" value="F:microtubule binding"/>
    <property type="evidence" value="ECO:0007669"/>
    <property type="project" value="InterPro"/>
</dbReference>
<reference evidence="15 16" key="1">
    <citation type="submission" date="2015-01" db="EMBL/GenBank/DDBJ databases">
        <title>The Genome Sequence of Exophiala mesophila CBS40295.</title>
        <authorList>
            <consortium name="The Broad Institute Genomics Platform"/>
            <person name="Cuomo C."/>
            <person name="de Hoog S."/>
            <person name="Gorbushina A."/>
            <person name="Stielow B."/>
            <person name="Teixiera M."/>
            <person name="Abouelleil A."/>
            <person name="Chapman S.B."/>
            <person name="Priest M."/>
            <person name="Young S.K."/>
            <person name="Wortman J."/>
            <person name="Nusbaum C."/>
            <person name="Birren B."/>
        </authorList>
    </citation>
    <scope>NUCLEOTIDE SEQUENCE [LARGE SCALE GENOMIC DNA]</scope>
    <source>
        <strain evidence="15 16">CBS 40295</strain>
    </source>
</reference>
<dbReference type="STRING" id="212818.A0A0D1Y516"/>
<keyword evidence="16" id="KW-1185">Reference proteome</keyword>
<comment type="similarity">
    <text evidence="2">Belongs to the TRAFAC class myosin-kinesin ATPase superfamily. Kinesin family. KIN-14 subfamily.</text>
</comment>
<evidence type="ECO:0000256" key="5">
    <source>
        <dbReference type="ARBA" id="ARBA00022741"/>
    </source>
</evidence>
<dbReference type="InterPro" id="IPR001752">
    <property type="entry name" value="Kinesin_motor_dom"/>
</dbReference>
<feature type="compositionally biased region" description="Pro residues" evidence="13">
    <location>
        <begin position="259"/>
        <end position="268"/>
    </location>
</feature>
<feature type="region of interest" description="Disordered" evidence="13">
    <location>
        <begin position="1"/>
        <end position="197"/>
    </location>
</feature>
<keyword evidence="5 10" id="KW-0547">Nucleotide-binding</keyword>
<accession>A0A0D1Y516</accession>
<dbReference type="Pfam" id="PF00225">
    <property type="entry name" value="Kinesin"/>
    <property type="match status" value="1"/>
</dbReference>
<dbReference type="Gene3D" id="3.40.850.10">
    <property type="entry name" value="Kinesin motor domain"/>
    <property type="match status" value="1"/>
</dbReference>
<feature type="domain" description="Kinesin motor" evidence="14">
    <location>
        <begin position="575"/>
        <end position="926"/>
    </location>
</feature>
<dbReference type="GO" id="GO:0005524">
    <property type="term" value="F:ATP binding"/>
    <property type="evidence" value="ECO:0007669"/>
    <property type="project" value="UniProtKB-UniRule"/>
</dbReference>
<feature type="binding site" evidence="10">
    <location>
        <begin position="667"/>
        <end position="674"/>
    </location>
    <ligand>
        <name>ATP</name>
        <dbReference type="ChEBI" id="CHEBI:30616"/>
    </ligand>
</feature>
<feature type="compositionally biased region" description="Polar residues" evidence="13">
    <location>
        <begin position="29"/>
        <end position="46"/>
    </location>
</feature>
<gene>
    <name evidence="15" type="ORF">PV10_03396</name>
</gene>
<proteinExistence type="inferred from homology"/>
<dbReference type="SMART" id="SM00129">
    <property type="entry name" value="KISc"/>
    <property type="match status" value="1"/>
</dbReference>
<feature type="compositionally biased region" description="Polar residues" evidence="13">
    <location>
        <begin position="59"/>
        <end position="70"/>
    </location>
</feature>
<dbReference type="EMBL" id="KN847521">
    <property type="protein sequence ID" value="KIV95781.1"/>
    <property type="molecule type" value="Genomic_DNA"/>
</dbReference>
<keyword evidence="8 10" id="KW-0505">Motor protein</keyword>
<dbReference type="SUPFAM" id="SSF52540">
    <property type="entry name" value="P-loop containing nucleoside triphosphate hydrolases"/>
    <property type="match status" value="1"/>
</dbReference>
<feature type="compositionally biased region" description="Low complexity" evidence="13">
    <location>
        <begin position="81"/>
        <end position="99"/>
    </location>
</feature>
<sequence length="938" mass="103793">MADTENFPSHLPQPTSHLPQPTRHGMPSPQKQLTEMSASATNSRTTMPPPTANGHKRQGSNLPESATKRPTLSDRAGQPLKSAPAAPKSNAPVSAAVSSTLHTRYPSSISSRSNSIFSRSTSSASSTSSSFSASVGSRLQPPTSMNYGRPKAALAKDRGRAIDSRPATSMGTRGGGIQDGPNNKRMAPSAPMNKLSSAPRRNDIATAHKMNSRIAQTVARTSGVLKEAQCISSTASISAQMSALTLSPPRERRHASPSKSPPLPPHPVTPSSFTPAPFPSYNSSSPRKNKARQFLTKSSNLETWDPEEQYGNMERMYQDVCKHYKDAMEESNEAKQASSTYKDTIASLEEDRKLTTEAMIELRCELQTTKYRLEAAERSAQDIKREFEQEIDDLKRDHRIEMENVRQSQRKDIDQAKADHRDELRELRNRYEDELESERSQRLQAVSQVSGQVALDKQRHQLDLELKDQQIRSINMEIERLLADVEREKTLNADLRQTLSAAGTNASHMEAARQALQAKIDYLESDNKSQSEAYADMERKMNQAIERATECEEKLRKEEMLRRKLHNQVQELKGNIRVFCRVRPSGSDASEEMAQISFPETDDDPKDIEVRGQEEANSLGKDTTKIHPFSFDRVFDPSCSNAEIFEEISQLIQSALDGYNVCIFAYGQTGAGKTYTMSSDDGMIPQALRQIYSTSKELATRGWTYQMEGSFVEVYNEELRDLLGKDGESEKSGKKHEIRHDMVNLDTTITDVNTLSLDSQEQVEGILAQAMSRRSVAATKANERSSRSHSVFILRLKGQNSITGKKCKGTLNLVDLAGSERLSHSKAEGARLKETQAINKSLSCLGDVIGALGQQQSGFNPRDSVNGSSAGSGGHIPYRNSKLTHLLQLSLGGNSKTLMFVMVAPEKKCLSETITSLKFADKVSRTRIGVARKTTTGR</sequence>
<keyword evidence="3" id="KW-0963">Cytoplasm</keyword>
<evidence type="ECO:0000256" key="4">
    <source>
        <dbReference type="ARBA" id="ARBA00022701"/>
    </source>
</evidence>
<dbReference type="InterPro" id="IPR019821">
    <property type="entry name" value="Kinesin_motor_CS"/>
</dbReference>
<evidence type="ECO:0000256" key="8">
    <source>
        <dbReference type="ARBA" id="ARBA00023175"/>
    </source>
</evidence>
<dbReference type="PROSITE" id="PS00411">
    <property type="entry name" value="KINESIN_MOTOR_1"/>
    <property type="match status" value="1"/>
</dbReference>
<dbReference type="InterPro" id="IPR027640">
    <property type="entry name" value="Kinesin-like_fam"/>
</dbReference>